<keyword evidence="5" id="KW-0547">Nucleotide-binding</keyword>
<dbReference type="SUPFAM" id="SSF56112">
    <property type="entry name" value="Protein kinase-like (PK-like)"/>
    <property type="match status" value="1"/>
</dbReference>
<dbReference type="PANTHER" id="PTHR10048:SF15">
    <property type="entry name" value="PHOSPHATIDYLINOSITOL 4-KINASE ALPHA"/>
    <property type="match status" value="1"/>
</dbReference>
<dbReference type="FunFam" id="3.30.1010.10:FF:000014">
    <property type="entry name" value="Phosphatidylinositol 4-kinase STT4"/>
    <property type="match status" value="1"/>
</dbReference>
<dbReference type="GO" id="GO:0005737">
    <property type="term" value="C:cytoplasm"/>
    <property type="evidence" value="ECO:0007669"/>
    <property type="project" value="TreeGrafter"/>
</dbReference>
<dbReference type="FunFam" id="1.25.40.70:FF:000011">
    <property type="entry name" value="Phosphatidylinositol 4-kinase alpha"/>
    <property type="match status" value="1"/>
</dbReference>
<protein>
    <recommendedName>
        <fullName evidence="3">1-phosphatidylinositol 4-kinase</fullName>
        <ecNumber evidence="3">2.7.1.67</ecNumber>
    </recommendedName>
</protein>
<feature type="domain" description="PI3K/PI4K catalytic" evidence="9">
    <location>
        <begin position="1873"/>
        <end position="2136"/>
    </location>
</feature>
<feature type="compositionally biased region" description="Polar residues" evidence="8">
    <location>
        <begin position="1364"/>
        <end position="1387"/>
    </location>
</feature>
<feature type="compositionally biased region" description="Low complexity" evidence="8">
    <location>
        <begin position="1762"/>
        <end position="1771"/>
    </location>
</feature>
<comment type="caution">
    <text evidence="11">The sequence shown here is derived from an EMBL/GenBank/DDBJ whole genome shotgun (WGS) entry which is preliminary data.</text>
</comment>
<dbReference type="FunFam" id="1.10.1070.11:FF:000012">
    <property type="entry name" value="Phosphatidylinositol 4-kinase alpha 1"/>
    <property type="match status" value="1"/>
</dbReference>
<dbReference type="InterPro" id="IPR045495">
    <property type="entry name" value="PI4K_N"/>
</dbReference>
<keyword evidence="4 11" id="KW-0808">Transferase</keyword>
<dbReference type="SMART" id="SM00145">
    <property type="entry name" value="PI3Ka"/>
    <property type="match status" value="1"/>
</dbReference>
<feature type="region of interest" description="Disordered" evidence="8">
    <location>
        <begin position="23"/>
        <end position="50"/>
    </location>
</feature>
<dbReference type="InterPro" id="IPR016024">
    <property type="entry name" value="ARM-type_fold"/>
</dbReference>
<dbReference type="PROSITE" id="PS51545">
    <property type="entry name" value="PIK_HELICAL"/>
    <property type="match status" value="1"/>
</dbReference>
<dbReference type="Pfam" id="PF00613">
    <property type="entry name" value="PI3Ka"/>
    <property type="match status" value="1"/>
</dbReference>
<dbReference type="PROSITE" id="PS00915">
    <property type="entry name" value="PI3_4_KINASE_1"/>
    <property type="match status" value="1"/>
</dbReference>
<evidence type="ECO:0000259" key="10">
    <source>
        <dbReference type="PROSITE" id="PS51545"/>
    </source>
</evidence>
<dbReference type="InterPro" id="IPR018936">
    <property type="entry name" value="PI3/4_kinase_CS"/>
</dbReference>
<keyword evidence="6 11" id="KW-0418">Kinase</keyword>
<feature type="region of interest" description="Disordered" evidence="8">
    <location>
        <begin position="1755"/>
        <end position="1777"/>
    </location>
</feature>
<dbReference type="Gene3D" id="1.10.1070.11">
    <property type="entry name" value="Phosphatidylinositol 3-/4-kinase, catalytic domain"/>
    <property type="match status" value="1"/>
</dbReference>
<dbReference type="InterPro" id="IPR042236">
    <property type="entry name" value="PI3K_accessory_sf"/>
</dbReference>
<comment type="catalytic activity">
    <reaction evidence="1">
        <text>a 1,2-diacyl-sn-glycero-3-phospho-(1D-myo-inositol) + ATP = a 1,2-diacyl-sn-glycero-3-phospho-(1D-myo-inositol 4-phosphate) + ADP + H(+)</text>
        <dbReference type="Rhea" id="RHEA:19877"/>
        <dbReference type="ChEBI" id="CHEBI:15378"/>
        <dbReference type="ChEBI" id="CHEBI:30616"/>
        <dbReference type="ChEBI" id="CHEBI:57880"/>
        <dbReference type="ChEBI" id="CHEBI:58178"/>
        <dbReference type="ChEBI" id="CHEBI:456216"/>
        <dbReference type="EC" id="2.7.1.67"/>
    </reaction>
</comment>
<evidence type="ECO:0000256" key="5">
    <source>
        <dbReference type="ARBA" id="ARBA00022741"/>
    </source>
</evidence>
<dbReference type="GO" id="GO:0046854">
    <property type="term" value="P:phosphatidylinositol phosphate biosynthetic process"/>
    <property type="evidence" value="ECO:0007669"/>
    <property type="project" value="InterPro"/>
</dbReference>
<dbReference type="InterPro" id="IPR011009">
    <property type="entry name" value="Kinase-like_dom_sf"/>
</dbReference>
<dbReference type="Gene3D" id="3.30.1010.10">
    <property type="entry name" value="Phosphatidylinositol 3-kinase Catalytic Subunit, Chain A, domain 4"/>
    <property type="match status" value="2"/>
</dbReference>
<gene>
    <name evidence="11" type="primary">STT4</name>
    <name evidence="11" type="ORF">H4219_005329</name>
</gene>
<dbReference type="Gene3D" id="1.25.40.70">
    <property type="entry name" value="Phosphatidylinositol 3-kinase, accessory domain (PIK)"/>
    <property type="match status" value="1"/>
</dbReference>
<reference evidence="11" key="1">
    <citation type="submission" date="2022-07" db="EMBL/GenBank/DDBJ databases">
        <title>Phylogenomic reconstructions and comparative analyses of Kickxellomycotina fungi.</title>
        <authorList>
            <person name="Reynolds N.K."/>
            <person name="Stajich J.E."/>
            <person name="Barry K."/>
            <person name="Grigoriev I.V."/>
            <person name="Crous P."/>
            <person name="Smith M.E."/>
        </authorList>
    </citation>
    <scope>NUCLEOTIDE SEQUENCE</scope>
    <source>
        <strain evidence="11">NBRC 100468</strain>
    </source>
</reference>
<feature type="domain" description="PIK helical" evidence="10">
    <location>
        <begin position="1474"/>
        <end position="1654"/>
    </location>
</feature>
<dbReference type="GO" id="GO:0005524">
    <property type="term" value="F:ATP binding"/>
    <property type="evidence" value="ECO:0007669"/>
    <property type="project" value="UniProtKB-KW"/>
</dbReference>
<dbReference type="InterPro" id="IPR001263">
    <property type="entry name" value="PI3K_accessory_dom"/>
</dbReference>
<dbReference type="Pfam" id="PF19274">
    <property type="entry name" value="PI4K_N"/>
    <property type="match status" value="1"/>
</dbReference>
<dbReference type="PROSITE" id="PS50290">
    <property type="entry name" value="PI3_4_KINASE_3"/>
    <property type="match status" value="1"/>
</dbReference>
<dbReference type="InterPro" id="IPR036940">
    <property type="entry name" value="PI3/4_kinase_cat_sf"/>
</dbReference>
<dbReference type="InterPro" id="IPR015433">
    <property type="entry name" value="PI3/4_kinase"/>
</dbReference>
<proteinExistence type="inferred from homology"/>
<dbReference type="CDD" id="cd05167">
    <property type="entry name" value="PI4Kc_III_alpha"/>
    <property type="match status" value="1"/>
</dbReference>
<dbReference type="InterPro" id="IPR000403">
    <property type="entry name" value="PI3/4_kinase_cat_dom"/>
</dbReference>
<dbReference type="Proteomes" id="UP001150538">
    <property type="component" value="Unassembled WGS sequence"/>
</dbReference>
<sequence>MNSRSSLHQLIVDELASIVAVTSSNNSSSSGGVGSMLSSPDSKNSSSNSGSLFDTDPIAKKLLTQCPPLPQIKGLTNGSHVPATTKKSKRSTLRHQNGILGLAKLLRDSTDAAVRRELFDRLSLYISVISLYSYEECTRWLGDGSSEQHFAQKLISRLLDTANQDAELGREIMTSIWDFFNKLLDCALHSPTGHACVFAIPSILGSIEALESTKYRFEGQDILEAKNIGNRLVSSRFSDAVHRAVNQAGQNTTTRRLVRHYMQQGFIVSSTMILSRYFLALRSILESLVARTLVSMGTLSFQQIFDKNPKELWQSMAGLEISKDRSLQPTELSDSYQQLYQISSLSFSEMHNIAERSLDPENKQLIPESSIDEAVNFMCRCLYVSTLLCVQLNQLDEDLLKTILGHIKGPTAHKFTRLTIVCFRVIPIITTFFRFSIRPIMQELITYITNPSDMSCDPTIYEFMIPRLDNLIDPATEALVYCLKLETRNEADTSLVTGTMHTMVSALANYSARRQLSAFEANKAERVHRNMILAITHIAVLYQNESIILFARNMIRTSKVNTFKQLRPLLLESILEMAPYADHETYTDIVKESLKYMATSSDSRDGKRLRQGICKCLIRLAPNIANRKDFSEDLFTASVRSFLDQSVKVASERPTSSASTPSEGEIDVLELYMPIIEASLRSPHFGSQKRMDDDMVSLFRNFWFHMVLRGYVTHPACVSKFEPIYMFIAVMSPIIVLPTSTNYLEAEIDMNAITKGATLEPSQLLTLKQKLNSIAPSQATLVKSLGVPQVVFLLSVYYIESARTKAGDFGTFLKYFSNKGVLSSRLLPIFDSFGDYIINLFVAEFSSKKPTVFPAKSPRSLDSRAGTNDLAIDTLSPNRSIRSYNLKHLLRELLKDCCHHLEQVSRWSRMYVNRLIGAFSQVLLDKEAITILLEMLHLVWLSCKSELDSQPEPVYWFTSKKINISLQLPDSISYRKSLYRELSISARQWLEKSAQSAPMEMESLLQMYLVSHVDESLSFEPHVGHAMALDVGRTIRHSNTYYLGRRDAAFLADNSSPFLYKLGELCYVAGHQLVPSDIQELKQELAVIYQDARDSPYSHREHEQGHTRTAVLLSRITRIIVHQNKPDPELLRLLIWVPLVLSKETIMRSAIYQWTTVVIERPALELLILVELTIAWSWMIQKQLGLFSRRFQHKNPFDAKVLYAPSDKSARSRAHDEILGMLAPQVLLIEFLTHRFDATRHQLHYPDVVKPMIQILQQTFKHNDRLSTNSLSRNARFQLINLGFKLLRVGFNNSVMEANFREGLYNLAFTWFMSSPLWSFSGNITSIVSEIRVLVQTRQALNNDHPVLKSGPTTVHSWGDVPRSSDQPTPLHGQQSQLDSRRASNSSFDKNRDAKILNTLREKLKIRVQYNKEVLLLLLDSEISRLSTWVNPTKQVLPYLSGITNVDREPNLTDNSWSIMVKNAWAVSPKLALQLPKRFTATAITKQLSQLIHQYPGDLVDEPDALKYLLDHELPTSSFPTLAPGVGTTTDLTTGSANSFRENKFLLYWAPVSPITATTYFALPSLSNPFMQQYSMRSLASFPVDITFFYIPQLVQALRNDTNGYIAKSILEAASISQLFAHQIIWNMEANMYKDESAKEPDSLKPTLVSMIDRIVGQLSGDDQEFYIREFTFFKEVTGISGKLKPYIKKSKEEKKKKIDEEMRKIKVEKDVYLPSNPEATVIDIDYTSGRPLQSHAKAPFMATFYIRKRTEEEDQVQELMSSGTSGGTSSPNDAQSYADFSEHANQKNEPSVAKVNNGGYSSNVQYLASRERAPQVVRAKSTMASLAPDSIGIEGYTGNTPRGSIDHAYRPNLGDVLESGRNQNQLTASVKGTMAVAHHSKSHSPPIAYKDTKLSAIFKVGDDCRQDVLALQLIALFKNIFSSCGLDLYLFPYRVVATAPGCGVIDVIPKSISRDQLGREKVNSLYDYFSTKFGGVDSILFQKARNNFVQSCAAYSVLSYILQFKDRHNGNIMIDDEGHVIHIDFGFILDIAPGGITFENAPFKLTTEYIDVMGGGPDAQPFQLFRELCVKAYLASRPYAEQIIQVVGLMIDSGLPCFKGETLANLRLRFQVDRTESEAAQYMMDRINDSYENRRTVLYDTFQKVTNDIPY</sequence>
<evidence type="ECO:0000313" key="12">
    <source>
        <dbReference type="Proteomes" id="UP001150538"/>
    </source>
</evidence>
<dbReference type="GO" id="GO:0005886">
    <property type="term" value="C:plasma membrane"/>
    <property type="evidence" value="ECO:0007669"/>
    <property type="project" value="TreeGrafter"/>
</dbReference>
<feature type="region of interest" description="Disordered" evidence="8">
    <location>
        <begin position="1345"/>
        <end position="1387"/>
    </location>
</feature>
<evidence type="ECO:0000256" key="3">
    <source>
        <dbReference type="ARBA" id="ARBA00012169"/>
    </source>
</evidence>
<accession>A0A9W7ZND2</accession>
<dbReference type="EMBL" id="JANBPU010000283">
    <property type="protein sequence ID" value="KAJ1913145.1"/>
    <property type="molecule type" value="Genomic_DNA"/>
</dbReference>
<evidence type="ECO:0000256" key="6">
    <source>
        <dbReference type="ARBA" id="ARBA00022777"/>
    </source>
</evidence>
<evidence type="ECO:0000259" key="9">
    <source>
        <dbReference type="PROSITE" id="PS50290"/>
    </source>
</evidence>
<dbReference type="Pfam" id="PF00454">
    <property type="entry name" value="PI3_PI4_kinase"/>
    <property type="match status" value="1"/>
</dbReference>
<dbReference type="OrthoDB" id="10264149at2759"/>
<dbReference type="GO" id="GO:0004430">
    <property type="term" value="F:1-phosphatidylinositol 4-kinase activity"/>
    <property type="evidence" value="ECO:0007669"/>
    <property type="project" value="UniProtKB-EC"/>
</dbReference>
<dbReference type="PROSITE" id="PS00916">
    <property type="entry name" value="PI3_4_KINASE_2"/>
    <property type="match status" value="1"/>
</dbReference>
<evidence type="ECO:0000256" key="1">
    <source>
        <dbReference type="ARBA" id="ARBA00001686"/>
    </source>
</evidence>
<dbReference type="EC" id="2.7.1.67" evidence="3"/>
<organism evidence="11 12">
    <name type="scientific">Mycoemilia scoparia</name>
    <dbReference type="NCBI Taxonomy" id="417184"/>
    <lineage>
        <taxon>Eukaryota</taxon>
        <taxon>Fungi</taxon>
        <taxon>Fungi incertae sedis</taxon>
        <taxon>Zoopagomycota</taxon>
        <taxon>Kickxellomycotina</taxon>
        <taxon>Kickxellomycetes</taxon>
        <taxon>Kickxellales</taxon>
        <taxon>Kickxellaceae</taxon>
        <taxon>Mycoemilia</taxon>
    </lineage>
</organism>
<comment type="similarity">
    <text evidence="2">Belongs to the PI3/PI4-kinase family. Type III PI4K subfamily.</text>
</comment>
<keyword evidence="12" id="KW-1185">Reference proteome</keyword>
<evidence type="ECO:0000256" key="7">
    <source>
        <dbReference type="ARBA" id="ARBA00022840"/>
    </source>
</evidence>
<dbReference type="GO" id="GO:0048015">
    <property type="term" value="P:phosphatidylinositol-mediated signaling"/>
    <property type="evidence" value="ECO:0007669"/>
    <property type="project" value="TreeGrafter"/>
</dbReference>
<feature type="region of interest" description="Disordered" evidence="8">
    <location>
        <begin position="70"/>
        <end position="91"/>
    </location>
</feature>
<evidence type="ECO:0000313" key="11">
    <source>
        <dbReference type="EMBL" id="KAJ1913145.1"/>
    </source>
</evidence>
<evidence type="ECO:0000256" key="8">
    <source>
        <dbReference type="SAM" id="MobiDB-lite"/>
    </source>
</evidence>
<name>A0A9W7ZND2_9FUNG</name>
<keyword evidence="7" id="KW-0067">ATP-binding</keyword>
<dbReference type="SMART" id="SM00146">
    <property type="entry name" value="PI3Kc"/>
    <property type="match status" value="1"/>
</dbReference>
<dbReference type="PANTHER" id="PTHR10048">
    <property type="entry name" value="PHOSPHATIDYLINOSITOL KINASE"/>
    <property type="match status" value="1"/>
</dbReference>
<evidence type="ECO:0000256" key="4">
    <source>
        <dbReference type="ARBA" id="ARBA00022679"/>
    </source>
</evidence>
<dbReference type="SUPFAM" id="SSF48371">
    <property type="entry name" value="ARM repeat"/>
    <property type="match status" value="1"/>
</dbReference>
<evidence type="ECO:0000256" key="2">
    <source>
        <dbReference type="ARBA" id="ARBA00006209"/>
    </source>
</evidence>